<dbReference type="Proteomes" id="UP000593880">
    <property type="component" value="Chromosome"/>
</dbReference>
<reference evidence="2 3" key="1">
    <citation type="submission" date="2018-06" db="EMBL/GenBank/DDBJ databases">
        <title>Comparative genomics of rhizobia nodulating Arachis hypogaea in China.</title>
        <authorList>
            <person name="Li Y."/>
        </authorList>
    </citation>
    <scope>NUCLEOTIDE SEQUENCE [LARGE SCALE GENOMIC DNA]</scope>
    <source>
        <strain evidence="2 3">CCBAU 51658</strain>
    </source>
</reference>
<dbReference type="EMBL" id="CP030057">
    <property type="protein sequence ID" value="QOZ63778.1"/>
    <property type="molecule type" value="Genomic_DNA"/>
</dbReference>
<protein>
    <submittedName>
        <fullName evidence="2">FAD-binding domain</fullName>
    </submittedName>
</protein>
<keyword evidence="3" id="KW-1185">Reference proteome</keyword>
<dbReference type="InterPro" id="IPR002938">
    <property type="entry name" value="FAD-bd"/>
</dbReference>
<dbReference type="Gene3D" id="3.30.9.10">
    <property type="entry name" value="D-Amino Acid Oxidase, subunit A, domain 2"/>
    <property type="match status" value="1"/>
</dbReference>
<evidence type="ECO:0000259" key="1">
    <source>
        <dbReference type="Pfam" id="PF01494"/>
    </source>
</evidence>
<proteinExistence type="predicted"/>
<dbReference type="PRINTS" id="PR00420">
    <property type="entry name" value="RNGMNOXGNASE"/>
</dbReference>
<evidence type="ECO:0000313" key="2">
    <source>
        <dbReference type="EMBL" id="QOZ63778.1"/>
    </source>
</evidence>
<dbReference type="PANTHER" id="PTHR46865">
    <property type="entry name" value="OXIDOREDUCTASE-RELATED"/>
    <property type="match status" value="1"/>
</dbReference>
<sequence>MKTVLISGAGIAGPTLAYWLERAGYVPTLVERAPALRRGGYVIDFWGLGYDIAERMGLLPAIDRAGYHVRDLRIVGDDGRRVAGFGTRVFDELTGGRFITLARSDLSRLLYDKISASTEVIFDDEIVALEERADHVGVRLLRGGERRFDLVVGADGLHSSVRRLAFGPQSAFERHLGYGVAAIEIHDYDRRDENTYLMYTERGRMIGRFALHGGRTLFLFIFADDTGLWPATLADQKARLREVYRGARWEWPQIASALDRCDDLYFDRVSQIKMDIWSKGRIALIGDAAFCVSLVAGQGSALAMISAYVLAGELARADGCYRDAFNAYEARLRSYIEAKQRGAARFAAAFAPRTSYGLWFRNQVVRACSWPGAARLMVGRDITDRLDLPDYRWDRHDTASA</sequence>
<dbReference type="InterPro" id="IPR051704">
    <property type="entry name" value="FAD_aromatic-hydroxylase"/>
</dbReference>
<evidence type="ECO:0000313" key="3">
    <source>
        <dbReference type="Proteomes" id="UP000593880"/>
    </source>
</evidence>
<dbReference type="RefSeq" id="WP_128965627.1">
    <property type="nucleotide sequence ID" value="NZ_BMHC01000003.1"/>
</dbReference>
<accession>A0ABX6UQV1</accession>
<dbReference type="PANTHER" id="PTHR46865:SF8">
    <property type="entry name" value="POSSIBLE OXIDOREDUCTASE"/>
    <property type="match status" value="1"/>
</dbReference>
<dbReference type="Pfam" id="PF01494">
    <property type="entry name" value="FAD_binding_3"/>
    <property type="match status" value="1"/>
</dbReference>
<dbReference type="SUPFAM" id="SSF51905">
    <property type="entry name" value="FAD/NAD(P)-binding domain"/>
    <property type="match status" value="1"/>
</dbReference>
<organism evidence="2 3">
    <name type="scientific">Bradyrhizobium guangdongense</name>
    <dbReference type="NCBI Taxonomy" id="1325090"/>
    <lineage>
        <taxon>Bacteria</taxon>
        <taxon>Pseudomonadati</taxon>
        <taxon>Pseudomonadota</taxon>
        <taxon>Alphaproteobacteria</taxon>
        <taxon>Hyphomicrobiales</taxon>
        <taxon>Nitrobacteraceae</taxon>
        <taxon>Bradyrhizobium</taxon>
    </lineage>
</organism>
<dbReference type="Gene3D" id="3.50.50.60">
    <property type="entry name" value="FAD/NAD(P)-binding domain"/>
    <property type="match status" value="1"/>
</dbReference>
<dbReference type="NCBIfam" id="NF005761">
    <property type="entry name" value="PRK07588.1"/>
    <property type="match status" value="1"/>
</dbReference>
<dbReference type="InterPro" id="IPR036188">
    <property type="entry name" value="FAD/NAD-bd_sf"/>
</dbReference>
<name>A0ABX6UQV1_9BRAD</name>
<gene>
    <name evidence="2" type="ORF">XH86_15745</name>
</gene>
<feature type="domain" description="FAD-binding" evidence="1">
    <location>
        <begin position="3"/>
        <end position="317"/>
    </location>
</feature>